<feature type="region of interest" description="Disordered" evidence="1">
    <location>
        <begin position="115"/>
        <end position="148"/>
    </location>
</feature>
<dbReference type="RefSeq" id="WP_102917189.1">
    <property type="nucleotide sequence ID" value="NZ_JACHJF010000014.1"/>
</dbReference>
<evidence type="ECO:0000256" key="1">
    <source>
        <dbReference type="SAM" id="MobiDB-lite"/>
    </source>
</evidence>
<protein>
    <submittedName>
        <fullName evidence="2">Uncharacterized protein</fullName>
    </submittedName>
</protein>
<sequence>MASFETEWALLKQDTSAGDGMRLAGAGTSGWDKGAPGGVKSSKNAWNTAGDGVGRLGGNVKQALTTLEQGQKGMGAQGVLSAAAQREVYQSWKHYLDGMTGRCAALQERLEKAGNHQYKGDQQITEAFDEMKKQYKDTPATGGQNAGR</sequence>
<feature type="region of interest" description="Disordered" evidence="1">
    <location>
        <begin position="21"/>
        <end position="54"/>
    </location>
</feature>
<dbReference type="EMBL" id="JACHJF010000014">
    <property type="protein sequence ID" value="MBB5120855.1"/>
    <property type="molecule type" value="Genomic_DNA"/>
</dbReference>
<dbReference type="Proteomes" id="UP000528608">
    <property type="component" value="Unassembled WGS sequence"/>
</dbReference>
<evidence type="ECO:0000313" key="3">
    <source>
        <dbReference type="Proteomes" id="UP000528608"/>
    </source>
</evidence>
<evidence type="ECO:0000313" key="2">
    <source>
        <dbReference type="EMBL" id="MBB5120855.1"/>
    </source>
</evidence>
<organism evidence="2 3">
    <name type="scientific">Streptomyces eurocidicus</name>
    <name type="common">Streptoverticillium eurocidicus</name>
    <dbReference type="NCBI Taxonomy" id="66423"/>
    <lineage>
        <taxon>Bacteria</taxon>
        <taxon>Bacillati</taxon>
        <taxon>Actinomycetota</taxon>
        <taxon>Actinomycetes</taxon>
        <taxon>Kitasatosporales</taxon>
        <taxon>Streptomycetaceae</taxon>
        <taxon>Streptomyces</taxon>
    </lineage>
</organism>
<gene>
    <name evidence="2" type="ORF">FHS36_004304</name>
</gene>
<accession>A0A7W8BCL1</accession>
<comment type="caution">
    <text evidence="2">The sequence shown here is derived from an EMBL/GenBank/DDBJ whole genome shotgun (WGS) entry which is preliminary data.</text>
</comment>
<name>A0A7W8BCL1_STREU</name>
<dbReference type="AlphaFoldDB" id="A0A7W8BCL1"/>
<dbReference type="OrthoDB" id="4313977at2"/>
<proteinExistence type="predicted"/>
<reference evidence="2 3" key="1">
    <citation type="submission" date="2020-08" db="EMBL/GenBank/DDBJ databases">
        <title>Genomic Encyclopedia of Type Strains, Phase III (KMG-III): the genomes of soil and plant-associated and newly described type strains.</title>
        <authorList>
            <person name="Whitman W."/>
        </authorList>
    </citation>
    <scope>NUCLEOTIDE SEQUENCE [LARGE SCALE GENOMIC DNA]</scope>
    <source>
        <strain evidence="2 3">CECT 3259</strain>
    </source>
</reference>